<evidence type="ECO:0000256" key="1">
    <source>
        <dbReference type="SAM" id="Phobius"/>
    </source>
</evidence>
<keyword evidence="1" id="KW-0472">Membrane</keyword>
<protein>
    <submittedName>
        <fullName evidence="2">Uncharacterized protein</fullName>
    </submittedName>
</protein>
<accession>A0A8J2PIM0</accession>
<keyword evidence="1" id="KW-0812">Transmembrane</keyword>
<sequence length="137" mass="15636">MFGIPEHMVGMVVWVGISLMITFYCCFCFLFCRRENKEEPKLSKAKTAAAPRRFVEIHCNELTRQSRHPSCYEYPILERTRVPCPTHSSHLGTMNGLLHFHRSNVATVSVIDPQTKLSLNPNITAEEPPPSYDALFP</sequence>
<gene>
    <name evidence="2" type="ORF">AFUS01_LOCUS33470</name>
</gene>
<keyword evidence="1" id="KW-1133">Transmembrane helix</keyword>
<dbReference type="AlphaFoldDB" id="A0A8J2PIM0"/>
<keyword evidence="3" id="KW-1185">Reference proteome</keyword>
<evidence type="ECO:0000313" key="2">
    <source>
        <dbReference type="EMBL" id="CAG7823244.1"/>
    </source>
</evidence>
<reference evidence="2" key="1">
    <citation type="submission" date="2021-06" db="EMBL/GenBank/DDBJ databases">
        <authorList>
            <person name="Hodson N. C."/>
            <person name="Mongue J. A."/>
            <person name="Jaron S. K."/>
        </authorList>
    </citation>
    <scope>NUCLEOTIDE SEQUENCE</scope>
</reference>
<feature type="transmembrane region" description="Helical" evidence="1">
    <location>
        <begin position="12"/>
        <end position="32"/>
    </location>
</feature>
<organism evidence="2 3">
    <name type="scientific">Allacma fusca</name>
    <dbReference type="NCBI Taxonomy" id="39272"/>
    <lineage>
        <taxon>Eukaryota</taxon>
        <taxon>Metazoa</taxon>
        <taxon>Ecdysozoa</taxon>
        <taxon>Arthropoda</taxon>
        <taxon>Hexapoda</taxon>
        <taxon>Collembola</taxon>
        <taxon>Symphypleona</taxon>
        <taxon>Sminthuridae</taxon>
        <taxon>Allacma</taxon>
    </lineage>
</organism>
<proteinExistence type="predicted"/>
<evidence type="ECO:0000313" key="3">
    <source>
        <dbReference type="Proteomes" id="UP000708208"/>
    </source>
</evidence>
<comment type="caution">
    <text evidence="2">The sequence shown here is derived from an EMBL/GenBank/DDBJ whole genome shotgun (WGS) entry which is preliminary data.</text>
</comment>
<name>A0A8J2PIM0_9HEXA</name>
<dbReference type="Proteomes" id="UP000708208">
    <property type="component" value="Unassembled WGS sequence"/>
</dbReference>
<dbReference type="EMBL" id="CAJVCH010528883">
    <property type="protein sequence ID" value="CAG7823244.1"/>
    <property type="molecule type" value="Genomic_DNA"/>
</dbReference>